<sequence length="502" mass="52738">MVSDLHQLLHGFAVAISPVNILAGFVGAFLGTIVGVLPGLGPTATMSLMLPFTLMADPLTGLIMLAGVYLGAQYGGSTTSILVNIPGEAASVVTAIDGYQMAKKGRAGAALALVALGSWIAGTLGIIGLQLVAAPLGKAALAFGPPEYFALMVFAFVVIAGLTGTSLLKGLLMAALGLWIATIGIDPMGYGARFTFGLPGLLSGVDFLPMAMGLFGIAEILTVASERYIPGVMEKIRLRDLYPRSDEVKRSIAPMFRGSLLGFFVGLLPGPSPTISTFLAYAFEKRLSKNPQEFGKGAVEGVVAPESANNAAATASLIPLLCLGLAFTAPSAVLLAGLRIHNIEPGPFLFREAPDLFWGFIASMYLANCILLLLNLPFVGILARLATVRPQVLMPIVSVLCLVGVYSVRNSIFDIWIMLVAGVLGFFLRKWGFPVAPLVIGLVLGGMAENSYRQTCMMAQGNLGFIFNRPIALALFLLALVVIVVTSLRRQTSTSGELSEDA</sequence>
<feature type="transmembrane region" description="Helical" evidence="1">
    <location>
        <begin position="392"/>
        <end position="408"/>
    </location>
</feature>
<keyword evidence="1" id="KW-0472">Membrane</keyword>
<feature type="transmembrane region" description="Helical" evidence="1">
    <location>
        <begin position="110"/>
        <end position="136"/>
    </location>
</feature>
<dbReference type="Proteomes" id="UP000075670">
    <property type="component" value="Unassembled WGS sequence"/>
</dbReference>
<gene>
    <name evidence="3" type="ORF">MOMUL_27070</name>
</gene>
<feature type="transmembrane region" description="Helical" evidence="1">
    <location>
        <begin position="49"/>
        <end position="72"/>
    </location>
</feature>
<dbReference type="AlphaFoldDB" id="A0A151ATX4"/>
<dbReference type="OrthoDB" id="9781349at2"/>
<dbReference type="EMBL" id="LTBC01000016">
    <property type="protein sequence ID" value="KYH31032.1"/>
    <property type="molecule type" value="Genomic_DNA"/>
</dbReference>
<feature type="transmembrane region" description="Helical" evidence="1">
    <location>
        <begin position="260"/>
        <end position="283"/>
    </location>
</feature>
<dbReference type="PATRIC" id="fig|1122241.3.peg.2877"/>
<accession>A0A151ATX4</accession>
<organism evidence="3 4">
    <name type="scientific">Moorella mulderi DSM 14980</name>
    <dbReference type="NCBI Taxonomy" id="1122241"/>
    <lineage>
        <taxon>Bacteria</taxon>
        <taxon>Bacillati</taxon>
        <taxon>Bacillota</taxon>
        <taxon>Clostridia</taxon>
        <taxon>Neomoorellales</taxon>
        <taxon>Neomoorellaceae</taxon>
        <taxon>Neomoorella</taxon>
    </lineage>
</organism>
<feature type="transmembrane region" description="Helical" evidence="1">
    <location>
        <begin position="317"/>
        <end position="336"/>
    </location>
</feature>
<dbReference type="RefSeq" id="WP_062285565.1">
    <property type="nucleotide sequence ID" value="NZ_LTBC01000016.1"/>
</dbReference>
<evidence type="ECO:0000256" key="1">
    <source>
        <dbReference type="SAM" id="Phobius"/>
    </source>
</evidence>
<feature type="transmembrane region" description="Helical" evidence="1">
    <location>
        <begin position="415"/>
        <end position="445"/>
    </location>
</feature>
<dbReference type="PANTHER" id="PTHR35342">
    <property type="entry name" value="TRICARBOXYLIC TRANSPORT PROTEIN"/>
    <property type="match status" value="1"/>
</dbReference>
<comment type="caution">
    <text evidence="3">The sequence shown here is derived from an EMBL/GenBank/DDBJ whole genome shotgun (WGS) entry which is preliminary data.</text>
</comment>
<dbReference type="PANTHER" id="PTHR35342:SF5">
    <property type="entry name" value="TRICARBOXYLIC TRANSPORT PROTEIN"/>
    <property type="match status" value="1"/>
</dbReference>
<keyword evidence="1" id="KW-1133">Transmembrane helix</keyword>
<feature type="transmembrane region" description="Helical" evidence="1">
    <location>
        <begin position="210"/>
        <end position="229"/>
    </location>
</feature>
<feature type="transmembrane region" description="Helical" evidence="1">
    <location>
        <begin position="12"/>
        <end position="37"/>
    </location>
</feature>
<proteinExistence type="predicted"/>
<keyword evidence="1" id="KW-0812">Transmembrane</keyword>
<feature type="transmembrane region" description="Helical" evidence="1">
    <location>
        <begin position="148"/>
        <end position="164"/>
    </location>
</feature>
<keyword evidence="4" id="KW-1185">Reference proteome</keyword>
<evidence type="ECO:0000313" key="4">
    <source>
        <dbReference type="Proteomes" id="UP000075670"/>
    </source>
</evidence>
<feature type="transmembrane region" description="Helical" evidence="1">
    <location>
        <begin position="356"/>
        <end position="386"/>
    </location>
</feature>
<evidence type="ECO:0000259" key="2">
    <source>
        <dbReference type="Pfam" id="PF01970"/>
    </source>
</evidence>
<name>A0A151ATX4_9FIRM</name>
<feature type="transmembrane region" description="Helical" evidence="1">
    <location>
        <begin position="465"/>
        <end position="485"/>
    </location>
</feature>
<reference evidence="3 4" key="1">
    <citation type="submission" date="2016-02" db="EMBL/GenBank/DDBJ databases">
        <title>Genome sequence of Moorella mulderi DSM 14980.</title>
        <authorList>
            <person name="Poehlein A."/>
            <person name="Daniel R."/>
        </authorList>
    </citation>
    <scope>NUCLEOTIDE SEQUENCE [LARGE SCALE GENOMIC DNA]</scope>
    <source>
        <strain evidence="3 4">DSM 14980</strain>
    </source>
</reference>
<dbReference type="Pfam" id="PF01970">
    <property type="entry name" value="TctA"/>
    <property type="match status" value="1"/>
</dbReference>
<feature type="domain" description="DUF112" evidence="2">
    <location>
        <begin position="21"/>
        <end position="440"/>
    </location>
</feature>
<protein>
    <submittedName>
        <fullName evidence="3">Tripartite tricarboxylate transporter TctA family protein</fullName>
    </submittedName>
</protein>
<evidence type="ECO:0000313" key="3">
    <source>
        <dbReference type="EMBL" id="KYH31032.1"/>
    </source>
</evidence>
<feature type="transmembrane region" description="Helical" evidence="1">
    <location>
        <begin position="171"/>
        <end position="190"/>
    </location>
</feature>
<dbReference type="InterPro" id="IPR002823">
    <property type="entry name" value="DUF112_TM"/>
</dbReference>